<organism evidence="3 4">
    <name type="scientific">Paraburkholderia edwinii</name>
    <dbReference type="NCBI Taxonomy" id="2861782"/>
    <lineage>
        <taxon>Bacteria</taxon>
        <taxon>Pseudomonadati</taxon>
        <taxon>Pseudomonadota</taxon>
        <taxon>Betaproteobacteria</taxon>
        <taxon>Burkholderiales</taxon>
        <taxon>Burkholderiaceae</taxon>
        <taxon>Paraburkholderia</taxon>
    </lineage>
</organism>
<dbReference type="PANTHER" id="PTHR33164">
    <property type="entry name" value="TRANSCRIPTIONAL REGULATOR, MARR FAMILY"/>
    <property type="match status" value="1"/>
</dbReference>
<sequence>MDFVAQPEKSRDRTILELREFSRKLVRELGFMRSTLANSELAPSACHAIIEIGGAPGMPARDLANLLRLDKSNTSRQLAKLEEGGLVYRETSSDDARSSLLYLTEAGQKLRRKIDRFATDQVSNALRKLVPEDQQALVRSLALYADALAVDNDTGKTARDAPALAPAGQIETGYRPGCIGDIAALHGRYYARESGFGAFFERRVASELADFAYQLPASGKELWCYVQDDRTLASIAIDGDEATGKAHLRWFIVDDAVRGTGVGRRLLAKALDYVDARFNETFLWTFKGLDAARHLYESEGFTLTHEAEGMHWGQPVVEQRFDRPSRGEPRG</sequence>
<dbReference type="InterPro" id="IPR000182">
    <property type="entry name" value="GNAT_dom"/>
</dbReference>
<name>A0ABX8URZ0_9BURK</name>
<dbReference type="PANTHER" id="PTHR33164:SF43">
    <property type="entry name" value="HTH-TYPE TRANSCRIPTIONAL REPRESSOR YETL"/>
    <property type="match status" value="1"/>
</dbReference>
<dbReference type="SMART" id="SM00347">
    <property type="entry name" value="HTH_MARR"/>
    <property type="match status" value="1"/>
</dbReference>
<dbReference type="InterPro" id="IPR000835">
    <property type="entry name" value="HTH_MarR-typ"/>
</dbReference>
<dbReference type="RefSeq" id="WP_219801217.1">
    <property type="nucleotide sequence ID" value="NZ_CP080096.1"/>
</dbReference>
<dbReference type="PROSITE" id="PS51186">
    <property type="entry name" value="GNAT"/>
    <property type="match status" value="1"/>
</dbReference>
<gene>
    <name evidence="3" type="ORF">KZJ38_32980</name>
</gene>
<dbReference type="InterPro" id="IPR039422">
    <property type="entry name" value="MarR/SlyA-like"/>
</dbReference>
<dbReference type="CDD" id="cd04301">
    <property type="entry name" value="NAT_SF"/>
    <property type="match status" value="1"/>
</dbReference>
<dbReference type="CDD" id="cd00090">
    <property type="entry name" value="HTH_ARSR"/>
    <property type="match status" value="1"/>
</dbReference>
<accession>A0ABX8URZ0</accession>
<proteinExistence type="predicted"/>
<dbReference type="InterPro" id="IPR036388">
    <property type="entry name" value="WH-like_DNA-bd_sf"/>
</dbReference>
<dbReference type="InterPro" id="IPR036390">
    <property type="entry name" value="WH_DNA-bd_sf"/>
</dbReference>
<dbReference type="Gene3D" id="1.10.10.10">
    <property type="entry name" value="Winged helix-like DNA-binding domain superfamily/Winged helix DNA-binding domain"/>
    <property type="match status" value="1"/>
</dbReference>
<evidence type="ECO:0000313" key="4">
    <source>
        <dbReference type="Proteomes" id="UP000826462"/>
    </source>
</evidence>
<dbReference type="InterPro" id="IPR011991">
    <property type="entry name" value="ArsR-like_HTH"/>
</dbReference>
<protein>
    <submittedName>
        <fullName evidence="3">Helix-turn-helix domain-containing GNAT family N-acetyltransferase</fullName>
    </submittedName>
</protein>
<dbReference type="SUPFAM" id="SSF46785">
    <property type="entry name" value="Winged helix' DNA-binding domain"/>
    <property type="match status" value="1"/>
</dbReference>
<reference evidence="3 4" key="1">
    <citation type="submission" date="2021-07" db="EMBL/GenBank/DDBJ databases">
        <title>Paraburkholderia edwinii protects Aspergillus sp. from phenazines by acting as a toxin sponge.</title>
        <authorList>
            <person name="Dahlstrom K.M."/>
            <person name="Newman D.K."/>
        </authorList>
    </citation>
    <scope>NUCLEOTIDE SEQUENCE [LARGE SCALE GENOMIC DNA]</scope>
    <source>
        <strain evidence="3 4">Pe01</strain>
    </source>
</reference>
<dbReference type="InterPro" id="IPR016181">
    <property type="entry name" value="Acyl_CoA_acyltransferase"/>
</dbReference>
<keyword evidence="4" id="KW-1185">Reference proteome</keyword>
<evidence type="ECO:0000259" key="2">
    <source>
        <dbReference type="PROSITE" id="PS51186"/>
    </source>
</evidence>
<dbReference type="EMBL" id="CP080096">
    <property type="protein sequence ID" value="QYD71788.1"/>
    <property type="molecule type" value="Genomic_DNA"/>
</dbReference>
<dbReference type="Proteomes" id="UP000826462">
    <property type="component" value="Chromosome 2"/>
</dbReference>
<feature type="domain" description="N-acetyltransferase" evidence="2">
    <location>
        <begin position="180"/>
        <end position="323"/>
    </location>
</feature>
<feature type="domain" description="HTH marR-type" evidence="1">
    <location>
        <begin position="11"/>
        <end position="146"/>
    </location>
</feature>
<dbReference type="Pfam" id="PF00583">
    <property type="entry name" value="Acetyltransf_1"/>
    <property type="match status" value="1"/>
</dbReference>
<dbReference type="PRINTS" id="PR00598">
    <property type="entry name" value="HTHMARR"/>
</dbReference>
<evidence type="ECO:0000313" key="3">
    <source>
        <dbReference type="EMBL" id="QYD71788.1"/>
    </source>
</evidence>
<dbReference type="Gene3D" id="3.40.630.30">
    <property type="match status" value="1"/>
</dbReference>
<dbReference type="SUPFAM" id="SSF55729">
    <property type="entry name" value="Acyl-CoA N-acyltransferases (Nat)"/>
    <property type="match status" value="1"/>
</dbReference>
<dbReference type="Pfam" id="PF12802">
    <property type="entry name" value="MarR_2"/>
    <property type="match status" value="1"/>
</dbReference>
<dbReference type="PROSITE" id="PS50995">
    <property type="entry name" value="HTH_MARR_2"/>
    <property type="match status" value="1"/>
</dbReference>
<evidence type="ECO:0000259" key="1">
    <source>
        <dbReference type="PROSITE" id="PS50995"/>
    </source>
</evidence>